<evidence type="ECO:0000256" key="2">
    <source>
        <dbReference type="ARBA" id="ARBA00022490"/>
    </source>
</evidence>
<dbReference type="AlphaFoldDB" id="A0A7Z7HRN4"/>
<feature type="binding site" evidence="9">
    <location>
        <position position="16"/>
    </location>
    <ligand>
        <name>ATP</name>
        <dbReference type="ChEBI" id="CHEBI:30616"/>
    </ligand>
</feature>
<dbReference type="PIRSF" id="PIRSF000722">
    <property type="entry name" value="Acetate_prop_kin"/>
    <property type="match status" value="1"/>
</dbReference>
<keyword evidence="4 9" id="KW-0479">Metal-binding</keyword>
<keyword evidence="2 9" id="KW-0963">Cytoplasm</keyword>
<dbReference type="RefSeq" id="WP_154716978.1">
    <property type="nucleotide sequence ID" value="NZ_LT837803.1"/>
</dbReference>
<keyword evidence="3 9" id="KW-0808">Transferase</keyword>
<evidence type="ECO:0000256" key="4">
    <source>
        <dbReference type="ARBA" id="ARBA00022723"/>
    </source>
</evidence>
<accession>A0A7Z7HRN4</accession>
<dbReference type="UniPathway" id="UPA00340">
    <property type="reaction ID" value="UER00458"/>
</dbReference>
<dbReference type="InterPro" id="IPR000890">
    <property type="entry name" value="Aliphatic_acid_kin_short-chain"/>
</dbReference>
<evidence type="ECO:0000256" key="3">
    <source>
        <dbReference type="ARBA" id="ARBA00022679"/>
    </source>
</evidence>
<comment type="catalytic activity">
    <reaction evidence="9">
        <text>acetate + ATP = acetyl phosphate + ADP</text>
        <dbReference type="Rhea" id="RHEA:11352"/>
        <dbReference type="ChEBI" id="CHEBI:22191"/>
        <dbReference type="ChEBI" id="CHEBI:30089"/>
        <dbReference type="ChEBI" id="CHEBI:30616"/>
        <dbReference type="ChEBI" id="CHEBI:456216"/>
        <dbReference type="EC" id="2.7.2.1"/>
    </reaction>
</comment>
<keyword evidence="12" id="KW-1185">Reference proteome</keyword>
<evidence type="ECO:0000256" key="9">
    <source>
        <dbReference type="HAMAP-Rule" id="MF_00020"/>
    </source>
</evidence>
<dbReference type="GO" id="GO:0000287">
    <property type="term" value="F:magnesium ion binding"/>
    <property type="evidence" value="ECO:0007669"/>
    <property type="project" value="UniProtKB-UniRule"/>
</dbReference>
<dbReference type="Proteomes" id="UP000242886">
    <property type="component" value="Chromosome SDENCHOL"/>
</dbReference>
<dbReference type="InterPro" id="IPR043129">
    <property type="entry name" value="ATPase_NBD"/>
</dbReference>
<sequence>MRDAILVLNAGSSSIKFAIFELPAGAGADTSRMPSRQPLFSGQIDGIGADGVSTRLKVRDAAGKTMTDQPLDAAPADGAGQHRHALDCLLGWLDANDEGIRMRAVGHRVVHGGEKYARPIHLDAAICKELAELIPLAPLHQPHNLSAIHAVSALLPKLPQVACFDTAFHCTQPAIARQFALPRAITAMGVRRYGFHGISYEYIAATLPELLGTEAAEGRIIVAHLGNGASMCAMRERRSVATTMGFSSLDGLVMGTRSGNLDPGVLLYLMDNLSMDSQALARLLYRESGLLGVSGISQDMRTLLASPRPEAQEAIELFCYRVRREIGSLSAALGGLDALVFTGGIGEHAAPVREKICAEMRWLGVAMDAEANATASGAGNVRLSRPDAAVQVLVMPTNEEWMIARHTAGMLG</sequence>
<evidence type="ECO:0000313" key="11">
    <source>
        <dbReference type="EMBL" id="SMB27844.1"/>
    </source>
</evidence>
<keyword evidence="8 9" id="KW-0460">Magnesium</keyword>
<dbReference type="NCBIfam" id="TIGR00016">
    <property type="entry name" value="ackA"/>
    <property type="match status" value="1"/>
</dbReference>
<feature type="binding site" evidence="9">
    <location>
        <position position="399"/>
    </location>
    <ligand>
        <name>Mg(2+)</name>
        <dbReference type="ChEBI" id="CHEBI:18420"/>
    </ligand>
</feature>
<dbReference type="PANTHER" id="PTHR21060:SF21">
    <property type="entry name" value="ACETATE KINASE"/>
    <property type="match status" value="1"/>
</dbReference>
<dbReference type="Pfam" id="PF00871">
    <property type="entry name" value="Acetate_kinase"/>
    <property type="match status" value="1"/>
</dbReference>
<dbReference type="EC" id="2.7.2.1" evidence="9"/>
<evidence type="ECO:0000256" key="1">
    <source>
        <dbReference type="ARBA" id="ARBA00008748"/>
    </source>
</evidence>
<organism evidence="11 12">
    <name type="scientific">Sterolibacterium denitrificans</name>
    <dbReference type="NCBI Taxonomy" id="157592"/>
    <lineage>
        <taxon>Bacteria</taxon>
        <taxon>Pseudomonadati</taxon>
        <taxon>Pseudomonadota</taxon>
        <taxon>Betaproteobacteria</taxon>
        <taxon>Nitrosomonadales</taxon>
        <taxon>Sterolibacteriaceae</taxon>
        <taxon>Sterolibacterium</taxon>
    </lineage>
</organism>
<dbReference type="GO" id="GO:0008776">
    <property type="term" value="F:acetate kinase activity"/>
    <property type="evidence" value="ECO:0007669"/>
    <property type="project" value="UniProtKB-UniRule"/>
</dbReference>
<feature type="site" description="Transition state stabilizer" evidence="9">
    <location>
        <position position="196"/>
    </location>
</feature>
<dbReference type="PRINTS" id="PR00471">
    <property type="entry name" value="ACETATEKNASE"/>
</dbReference>
<dbReference type="GO" id="GO:0005524">
    <property type="term" value="F:ATP binding"/>
    <property type="evidence" value="ECO:0007669"/>
    <property type="project" value="UniProtKB-KW"/>
</dbReference>
<keyword evidence="7 9" id="KW-0067">ATP-binding</keyword>
<dbReference type="PANTHER" id="PTHR21060">
    <property type="entry name" value="ACETATE KINASE"/>
    <property type="match status" value="1"/>
</dbReference>
<feature type="active site" description="Proton donor/acceptor" evidence="9">
    <location>
        <position position="165"/>
    </location>
</feature>
<dbReference type="SUPFAM" id="SSF53067">
    <property type="entry name" value="Actin-like ATPase domain"/>
    <property type="match status" value="2"/>
</dbReference>
<reference evidence="11" key="1">
    <citation type="submission" date="2017-03" db="EMBL/GenBank/DDBJ databases">
        <authorList>
            <consortium name="AG Boll"/>
        </authorList>
    </citation>
    <scope>NUCLEOTIDE SEQUENCE [LARGE SCALE GENOMIC DNA]</scope>
    <source>
        <strain evidence="11">Chol</strain>
    </source>
</reference>
<keyword evidence="6 9" id="KW-0418">Kinase</keyword>
<feature type="binding site" evidence="9">
    <location>
        <begin position="344"/>
        <end position="348"/>
    </location>
    <ligand>
        <name>ATP</name>
        <dbReference type="ChEBI" id="CHEBI:30616"/>
    </ligand>
</feature>
<proteinExistence type="inferred from homology"/>
<dbReference type="GO" id="GO:0006083">
    <property type="term" value="P:acetate metabolic process"/>
    <property type="evidence" value="ECO:0007669"/>
    <property type="project" value="TreeGrafter"/>
</dbReference>
<feature type="binding site" evidence="9">
    <location>
        <begin position="299"/>
        <end position="301"/>
    </location>
    <ligand>
        <name>ATP</name>
        <dbReference type="ChEBI" id="CHEBI:30616"/>
    </ligand>
</feature>
<dbReference type="EMBL" id="LT837803">
    <property type="protein sequence ID" value="SMB27844.1"/>
    <property type="molecule type" value="Genomic_DNA"/>
</dbReference>
<name>A0A7Z7HRN4_9PROT</name>
<comment type="similarity">
    <text evidence="1 9 10">Belongs to the acetokinase family.</text>
</comment>
<dbReference type="PROSITE" id="PS01075">
    <property type="entry name" value="ACETATE_KINASE_1"/>
    <property type="match status" value="1"/>
</dbReference>
<evidence type="ECO:0000256" key="8">
    <source>
        <dbReference type="ARBA" id="ARBA00022842"/>
    </source>
</evidence>
<evidence type="ECO:0000256" key="6">
    <source>
        <dbReference type="ARBA" id="ARBA00022777"/>
    </source>
</evidence>
<evidence type="ECO:0000256" key="7">
    <source>
        <dbReference type="ARBA" id="ARBA00022840"/>
    </source>
</evidence>
<comment type="subunit">
    <text evidence="9">Homodimer.</text>
</comment>
<dbReference type="GO" id="GO:0006085">
    <property type="term" value="P:acetyl-CoA biosynthetic process"/>
    <property type="evidence" value="ECO:0007669"/>
    <property type="project" value="UniProtKB-UniRule"/>
</dbReference>
<dbReference type="InterPro" id="IPR004372">
    <property type="entry name" value="Ac/propionate_kinase"/>
</dbReference>
<feature type="binding site" evidence="9">
    <location>
        <begin position="224"/>
        <end position="228"/>
    </location>
    <ligand>
        <name>ATP</name>
        <dbReference type="ChEBI" id="CHEBI:30616"/>
    </ligand>
</feature>
<feature type="binding site" evidence="9">
    <location>
        <position position="9"/>
    </location>
    <ligand>
        <name>Mg(2+)</name>
        <dbReference type="ChEBI" id="CHEBI:18420"/>
    </ligand>
</feature>
<dbReference type="Gene3D" id="3.30.420.40">
    <property type="match status" value="2"/>
</dbReference>
<dbReference type="HAMAP" id="MF_00020">
    <property type="entry name" value="Acetate_kinase"/>
    <property type="match status" value="1"/>
</dbReference>
<protein>
    <recommendedName>
        <fullName evidence="9">Acetate kinase</fullName>
        <ecNumber evidence="9">2.7.2.1</ecNumber>
    </recommendedName>
    <alternativeName>
        <fullName evidence="9">Acetokinase</fullName>
    </alternativeName>
</protein>
<comment type="cofactor">
    <cofactor evidence="9">
        <name>Mg(2+)</name>
        <dbReference type="ChEBI" id="CHEBI:18420"/>
    </cofactor>
    <cofactor evidence="9">
        <name>Mn(2+)</name>
        <dbReference type="ChEBI" id="CHEBI:29035"/>
    </cofactor>
    <text evidence="9">Mg(2+). Can also accept Mn(2+).</text>
</comment>
<comment type="pathway">
    <text evidence="9">Metabolic intermediate biosynthesis; acetyl-CoA biosynthesis; acetyl-CoA from acetate: step 1/2.</text>
</comment>
<evidence type="ECO:0000256" key="10">
    <source>
        <dbReference type="RuleBase" id="RU003835"/>
    </source>
</evidence>
<feature type="site" description="Transition state stabilizer" evidence="9">
    <location>
        <position position="257"/>
    </location>
</feature>
<evidence type="ECO:0000256" key="5">
    <source>
        <dbReference type="ARBA" id="ARBA00022741"/>
    </source>
</evidence>
<comment type="function">
    <text evidence="9">Catalyzes the formation of acetyl phosphate from acetate and ATP. Can also catalyze the reverse reaction.</text>
</comment>
<gene>
    <name evidence="9 11" type="primary">ackA</name>
    <name evidence="11" type="ORF">SDENCHOL_20485</name>
</gene>
<evidence type="ECO:0000313" key="12">
    <source>
        <dbReference type="Proteomes" id="UP000242886"/>
    </source>
</evidence>
<comment type="subcellular location">
    <subcellularLocation>
        <location evidence="9">Cytoplasm</location>
    </subcellularLocation>
</comment>
<dbReference type="InterPro" id="IPR023865">
    <property type="entry name" value="Aliphatic_acid_kinase_CS"/>
</dbReference>
<dbReference type="GO" id="GO:0005829">
    <property type="term" value="C:cytosol"/>
    <property type="evidence" value="ECO:0007669"/>
    <property type="project" value="TreeGrafter"/>
</dbReference>
<keyword evidence="5 9" id="KW-0547">Nucleotide-binding</keyword>
<feature type="binding site" evidence="9">
    <location>
        <position position="108"/>
    </location>
    <ligand>
        <name>substrate</name>
    </ligand>
</feature>